<evidence type="ECO:0000313" key="2">
    <source>
        <dbReference type="EMBL" id="CDZ90221.1"/>
    </source>
</evidence>
<dbReference type="RefSeq" id="WP_006936885.1">
    <property type="nucleotide sequence ID" value="NZ_CP024891.1"/>
</dbReference>
<dbReference type="AlphaFoldDB" id="A0A098BR73"/>
<dbReference type="EMBL" id="CCSD01000080">
    <property type="protein sequence ID" value="CDZ90221.1"/>
    <property type="molecule type" value="Genomic_DNA"/>
</dbReference>
<organism evidence="2 3">
    <name type="scientific">Rhodococcus ruber</name>
    <dbReference type="NCBI Taxonomy" id="1830"/>
    <lineage>
        <taxon>Bacteria</taxon>
        <taxon>Bacillati</taxon>
        <taxon>Actinomycetota</taxon>
        <taxon>Actinomycetes</taxon>
        <taxon>Mycobacteriales</taxon>
        <taxon>Nocardiaceae</taxon>
        <taxon>Rhodococcus</taxon>
    </lineage>
</organism>
<reference evidence="2 3" key="1">
    <citation type="journal article" date="2014" name="Genome Announc.">
        <title>Draft Genome Sequence of Propane- and Butane-Oxidizing Actinobacterium Rhodococcus ruber IEGM 231.</title>
        <authorList>
            <person name="Ivshina I.B."/>
            <person name="Kuyukina M.S."/>
            <person name="Krivoruchko A.V."/>
            <person name="Barbe V."/>
            <person name="Fischer C."/>
        </authorList>
    </citation>
    <scope>NUCLEOTIDE SEQUENCE [LARGE SCALE GENOMIC DNA]</scope>
</reference>
<dbReference type="Pfam" id="PF19882">
    <property type="entry name" value="DUF6355"/>
    <property type="match status" value="1"/>
</dbReference>
<dbReference type="Proteomes" id="UP000042997">
    <property type="component" value="Unassembled WGS sequence"/>
</dbReference>
<evidence type="ECO:0000256" key="1">
    <source>
        <dbReference type="SAM" id="SignalP"/>
    </source>
</evidence>
<sequence>MTRGTKTVARAAAAAVAAVGIGAGLAVAAPAVASAAPCGFYTDAGRHWYNHCGGGWVKINIHWDNFLGPDHNETRCVGPGITQIGTPSAFQRIDGAWYIGGC</sequence>
<feature type="signal peptide" evidence="1">
    <location>
        <begin position="1"/>
        <end position="28"/>
    </location>
</feature>
<keyword evidence="1" id="KW-0732">Signal</keyword>
<dbReference type="InterPro" id="IPR045935">
    <property type="entry name" value="DUF6355"/>
</dbReference>
<accession>A0A098BR73</accession>
<protein>
    <recommendedName>
        <fullName evidence="4">Secreted protein</fullName>
    </recommendedName>
</protein>
<name>A0A098BR73_9NOCA</name>
<gene>
    <name evidence="2" type="ORF">RHRU231_670030</name>
</gene>
<evidence type="ECO:0000313" key="3">
    <source>
        <dbReference type="Proteomes" id="UP000042997"/>
    </source>
</evidence>
<proteinExistence type="predicted"/>
<evidence type="ECO:0008006" key="4">
    <source>
        <dbReference type="Google" id="ProtNLM"/>
    </source>
</evidence>
<dbReference type="OrthoDB" id="3540574at2"/>
<feature type="chain" id="PRO_5039166381" description="Secreted protein" evidence="1">
    <location>
        <begin position="29"/>
        <end position="102"/>
    </location>
</feature>